<gene>
    <name evidence="2" type="ORF">SAMN05443144_12173</name>
</gene>
<protein>
    <submittedName>
        <fullName evidence="2">Uncharacterized protein</fullName>
    </submittedName>
</protein>
<dbReference type="RefSeq" id="WP_073067182.1">
    <property type="nucleotide sequence ID" value="NZ_FQUS01000021.1"/>
</dbReference>
<name>A0A1M5HYI9_9BACT</name>
<keyword evidence="3" id="KW-1185">Reference proteome</keyword>
<feature type="compositionally biased region" description="Polar residues" evidence="1">
    <location>
        <begin position="1"/>
        <end position="10"/>
    </location>
</feature>
<dbReference type="STRING" id="1194090.SAMN05443144_12173"/>
<feature type="region of interest" description="Disordered" evidence="1">
    <location>
        <begin position="1"/>
        <end position="28"/>
    </location>
</feature>
<dbReference type="OrthoDB" id="581132at2"/>
<dbReference type="EMBL" id="FQUS01000021">
    <property type="protein sequence ID" value="SHG21064.1"/>
    <property type="molecule type" value="Genomic_DNA"/>
</dbReference>
<accession>A0A1M5HYI9</accession>
<dbReference type="Proteomes" id="UP000184041">
    <property type="component" value="Unassembled WGS sequence"/>
</dbReference>
<evidence type="ECO:0000256" key="1">
    <source>
        <dbReference type="SAM" id="MobiDB-lite"/>
    </source>
</evidence>
<reference evidence="2 3" key="1">
    <citation type="submission" date="2016-11" db="EMBL/GenBank/DDBJ databases">
        <authorList>
            <person name="Jaros S."/>
            <person name="Januszkiewicz K."/>
            <person name="Wedrychowicz H."/>
        </authorList>
    </citation>
    <scope>NUCLEOTIDE SEQUENCE [LARGE SCALE GENOMIC DNA]</scope>
    <source>
        <strain evidence="2 3">DSM 21986</strain>
    </source>
</reference>
<evidence type="ECO:0000313" key="2">
    <source>
        <dbReference type="EMBL" id="SHG21064.1"/>
    </source>
</evidence>
<dbReference type="AlphaFoldDB" id="A0A1M5HYI9"/>
<organism evidence="2 3">
    <name type="scientific">Fodinibius roseus</name>
    <dbReference type="NCBI Taxonomy" id="1194090"/>
    <lineage>
        <taxon>Bacteria</taxon>
        <taxon>Pseudomonadati</taxon>
        <taxon>Balneolota</taxon>
        <taxon>Balneolia</taxon>
        <taxon>Balneolales</taxon>
        <taxon>Balneolaceae</taxon>
        <taxon>Fodinibius</taxon>
    </lineage>
</organism>
<evidence type="ECO:0000313" key="3">
    <source>
        <dbReference type="Proteomes" id="UP000184041"/>
    </source>
</evidence>
<sequence length="650" mass="75411">MRKIGSNSSYHETEMENDQSSIITSNKKLKKSQWTLEEKEEYRQQLKKQQHGKNIDWKKLADRIKIFHDFLHREERLSYAELLGLSQNMVWMQGGAKLYRQRLEEFNENHEGANPYPRDGRFELCRRFHKRNKDARTCYFPMRLENFSPYGEDHKYRNLISAERDFVRGVQVTEQIPKASLQNAEHMLQSTLNEALDDLEDKVWLFKLPTGIGKTYRIKDLDHTVLAFPNHSLKNEVLREKRANPHNAIATPEVPQFESEELNSYLGNLYELGLSKLAYKKILEVSHQVTSGSYTTNDALTAGKYIRQLKQCYATDNKTIFTTHSRAIFSENLPYHTTIFDEDIMEELLSVQSIDLEDLQKLSWSGGKKLFKNTEDSIWDLLKFLVEEVEEGEITSLPHHFNIDMEKEGGAFAREEGISSNLVQFLSSDYIYKEEGNEKKIFFVNQNHLPTDRKIIIMSATLNLSIYKQILGERARVVDLSDVETTGRIIQHTKKSYSRSSLEGSVDELNEKLEDDKPTLTFMSFADKVKNGVTEIYYGKSEGFDGLKGQNLQIVGTPFKNQALYLLMGKCLGINVDKYNRAFKYQNVQWNGFRFAFNTFSNKDLREIHLSDLSSSLTQLIGRARALREDVQVDVYSSLPLRITDQFIHN</sequence>
<proteinExistence type="predicted"/>